<feature type="domain" description="F-box" evidence="1">
    <location>
        <begin position="17"/>
        <end position="70"/>
    </location>
</feature>
<gene>
    <name evidence="3" type="primary">LOC101500322</name>
</gene>
<dbReference type="SUPFAM" id="SSF81383">
    <property type="entry name" value="F-box domain"/>
    <property type="match status" value="1"/>
</dbReference>
<dbReference type="InterPro" id="IPR001810">
    <property type="entry name" value="F-box_dom"/>
</dbReference>
<dbReference type="STRING" id="3827.A0A1S3EIG7"/>
<protein>
    <submittedName>
        <fullName evidence="3">F-box/LRR-repeat protein At5g02930</fullName>
    </submittedName>
</protein>
<dbReference type="InterPro" id="IPR053781">
    <property type="entry name" value="F-box_AtFBL13-like"/>
</dbReference>
<dbReference type="AlphaFoldDB" id="A0A1S3EIG7"/>
<name>A0A1S3EIG7_CICAR</name>
<accession>A0A1S3EIG7</accession>
<dbReference type="Proteomes" id="UP000087171">
    <property type="component" value="Unplaced"/>
</dbReference>
<sequence>MKRGLPLLHNNHAENNIDLLSDLPDCVLLHILSFLTTKDALQTCILSKRWNHLWKHLPTLTIHSSHFKYVKVFNKFVSRILSLRDNSTALHALDFHHYGIVEIRLLKRIIKYAVSHNVQRLRVTLMFKSNIKPFLPSFFSCQTLTSVNVSLDPLPNHMRPLFPNYLYLPVLTTLSLRSFAFCVGDDGRVEPFSALKRLDSLSIKWCEVLDAQNLCISSMALVNLTIVMYGYDPDTFFGIELFAPSLFKFDFRGIPFQRLCLRNNGLSSIKHANIDVVSVLKSMVTKNKECLLNSVKTSCVLHNWLIELANVESLTVSLTTLEVLSLNPDLLKVEFSSLYNLKSLKVKADPSFITDGVVNFLIQNSPAAEIDIILDSD</sequence>
<evidence type="ECO:0000313" key="2">
    <source>
        <dbReference type="Proteomes" id="UP000087171"/>
    </source>
</evidence>
<dbReference type="PANTHER" id="PTHR32212:SF269">
    <property type="entry name" value="F-BOX_RNI_FBD-LIKE DOMAIN PROTEIN"/>
    <property type="match status" value="1"/>
</dbReference>
<dbReference type="KEGG" id="cam:101500322"/>
<dbReference type="OrthoDB" id="1848700at2759"/>
<keyword evidence="2" id="KW-1185">Reference proteome</keyword>
<dbReference type="RefSeq" id="XP_012575620.1">
    <property type="nucleotide sequence ID" value="XM_012720166.2"/>
</dbReference>
<dbReference type="PANTHER" id="PTHR32212">
    <property type="entry name" value="CYCLIN-LIKE F-BOX"/>
    <property type="match status" value="1"/>
</dbReference>
<reference evidence="3" key="1">
    <citation type="submission" date="2025-08" db="UniProtKB">
        <authorList>
            <consortium name="RefSeq"/>
        </authorList>
    </citation>
    <scope>IDENTIFICATION</scope>
    <source>
        <tissue evidence="3">Etiolated seedlings</tissue>
    </source>
</reference>
<proteinExistence type="predicted"/>
<dbReference type="PROSITE" id="PS50181">
    <property type="entry name" value="FBOX"/>
    <property type="match status" value="1"/>
</dbReference>
<evidence type="ECO:0000313" key="3">
    <source>
        <dbReference type="RefSeq" id="XP_012575620.1"/>
    </source>
</evidence>
<dbReference type="SMART" id="SM00256">
    <property type="entry name" value="FBOX"/>
    <property type="match status" value="1"/>
</dbReference>
<dbReference type="Pfam" id="PF00646">
    <property type="entry name" value="F-box"/>
    <property type="match status" value="1"/>
</dbReference>
<dbReference type="CDD" id="cd22160">
    <property type="entry name" value="F-box_AtFBL13-like"/>
    <property type="match status" value="1"/>
</dbReference>
<dbReference type="GeneID" id="101500322"/>
<evidence type="ECO:0000259" key="1">
    <source>
        <dbReference type="PROSITE" id="PS50181"/>
    </source>
</evidence>
<dbReference type="Gene3D" id="1.20.1280.50">
    <property type="match status" value="1"/>
</dbReference>
<dbReference type="InterPro" id="IPR036047">
    <property type="entry name" value="F-box-like_dom_sf"/>
</dbReference>
<organism evidence="2 3">
    <name type="scientific">Cicer arietinum</name>
    <name type="common">Chickpea</name>
    <name type="synonym">Garbanzo</name>
    <dbReference type="NCBI Taxonomy" id="3827"/>
    <lineage>
        <taxon>Eukaryota</taxon>
        <taxon>Viridiplantae</taxon>
        <taxon>Streptophyta</taxon>
        <taxon>Embryophyta</taxon>
        <taxon>Tracheophyta</taxon>
        <taxon>Spermatophyta</taxon>
        <taxon>Magnoliopsida</taxon>
        <taxon>eudicotyledons</taxon>
        <taxon>Gunneridae</taxon>
        <taxon>Pentapetalae</taxon>
        <taxon>rosids</taxon>
        <taxon>fabids</taxon>
        <taxon>Fabales</taxon>
        <taxon>Fabaceae</taxon>
        <taxon>Papilionoideae</taxon>
        <taxon>50 kb inversion clade</taxon>
        <taxon>NPAAA clade</taxon>
        <taxon>Hologalegina</taxon>
        <taxon>IRL clade</taxon>
        <taxon>Cicereae</taxon>
        <taxon>Cicer</taxon>
    </lineage>
</organism>